<sequence>MYILGIETTTPIMSIALSEDKKLLEEVSENCENSQVVKIIPKIDHILKKNKLSLSQIDLVGVDIGPGMFTGTRIGLTVVKTFSQVNSIDIVGITSSHALAYQAMKLIYQLKNENIQNEELCILPLINAKREEVYCSFFTCRNSTLNKICEDELIKIDELEQKIFKLIGMYKKVVLCGNILIDYPFITSKFEKEEKVVILRDVIVPKASAINILAFQKYSKEAIDNYIKLNPIYVRKFKPFGK</sequence>
<reference evidence="2" key="1">
    <citation type="journal article" date="2014" name="Front. Microbiol.">
        <title>High frequency of phylogenetically diverse reductive dehalogenase-homologous genes in deep subseafloor sedimentary metagenomes.</title>
        <authorList>
            <person name="Kawai M."/>
            <person name="Futagami T."/>
            <person name="Toyoda A."/>
            <person name="Takaki Y."/>
            <person name="Nishi S."/>
            <person name="Hori S."/>
            <person name="Arai W."/>
            <person name="Tsubouchi T."/>
            <person name="Morono Y."/>
            <person name="Uchiyama I."/>
            <person name="Ito T."/>
            <person name="Fujiyama A."/>
            <person name="Inagaki F."/>
            <person name="Takami H."/>
        </authorList>
    </citation>
    <scope>NUCLEOTIDE SEQUENCE</scope>
    <source>
        <strain evidence="2">Expedition CK06-06</strain>
    </source>
</reference>
<organism evidence="2">
    <name type="scientific">marine sediment metagenome</name>
    <dbReference type="NCBI Taxonomy" id="412755"/>
    <lineage>
        <taxon>unclassified sequences</taxon>
        <taxon>metagenomes</taxon>
        <taxon>ecological metagenomes</taxon>
    </lineage>
</organism>
<feature type="domain" description="Gcp-like" evidence="1">
    <location>
        <begin position="36"/>
        <end position="160"/>
    </location>
</feature>
<dbReference type="NCBIfam" id="TIGR03725">
    <property type="entry name" value="T6A_YeaZ"/>
    <property type="match status" value="1"/>
</dbReference>
<dbReference type="InterPro" id="IPR022496">
    <property type="entry name" value="T6A_TsaB"/>
</dbReference>
<dbReference type="AlphaFoldDB" id="X1E1Y0"/>
<dbReference type="EMBL" id="BARU01000112">
    <property type="protein sequence ID" value="GAH27286.1"/>
    <property type="molecule type" value="Genomic_DNA"/>
</dbReference>
<dbReference type="Pfam" id="PF00814">
    <property type="entry name" value="TsaD"/>
    <property type="match status" value="1"/>
</dbReference>
<name>X1E1Y0_9ZZZZ</name>
<dbReference type="SUPFAM" id="SSF53067">
    <property type="entry name" value="Actin-like ATPase domain"/>
    <property type="match status" value="2"/>
</dbReference>
<evidence type="ECO:0000313" key="2">
    <source>
        <dbReference type="EMBL" id="GAH27286.1"/>
    </source>
</evidence>
<dbReference type="PANTHER" id="PTHR11735:SF11">
    <property type="entry name" value="TRNA THREONYLCARBAMOYLADENOSINE BIOSYNTHESIS PROTEIN TSAB"/>
    <property type="match status" value="1"/>
</dbReference>
<evidence type="ECO:0000259" key="1">
    <source>
        <dbReference type="Pfam" id="PF00814"/>
    </source>
</evidence>
<dbReference type="InterPro" id="IPR043129">
    <property type="entry name" value="ATPase_NBD"/>
</dbReference>
<protein>
    <recommendedName>
        <fullName evidence="1">Gcp-like domain-containing protein</fullName>
    </recommendedName>
</protein>
<dbReference type="InterPro" id="IPR000905">
    <property type="entry name" value="Gcp-like_dom"/>
</dbReference>
<proteinExistence type="predicted"/>
<dbReference type="GO" id="GO:0002949">
    <property type="term" value="P:tRNA threonylcarbamoyladenosine modification"/>
    <property type="evidence" value="ECO:0007669"/>
    <property type="project" value="InterPro"/>
</dbReference>
<dbReference type="PANTHER" id="PTHR11735">
    <property type="entry name" value="TRNA N6-ADENOSINE THREONYLCARBAMOYLTRANSFERASE"/>
    <property type="match status" value="1"/>
</dbReference>
<gene>
    <name evidence="2" type="ORF">S03H2_00539</name>
</gene>
<comment type="caution">
    <text evidence="2">The sequence shown here is derived from an EMBL/GenBank/DDBJ whole genome shotgun (WGS) entry which is preliminary data.</text>
</comment>
<dbReference type="GO" id="GO:0005829">
    <property type="term" value="C:cytosol"/>
    <property type="evidence" value="ECO:0007669"/>
    <property type="project" value="TreeGrafter"/>
</dbReference>
<accession>X1E1Y0</accession>
<dbReference type="Gene3D" id="3.30.420.40">
    <property type="match status" value="2"/>
</dbReference>